<accession>A0A4Y7U9J5</accession>
<evidence type="ECO:0000313" key="5">
    <source>
        <dbReference type="Proteomes" id="UP000298340"/>
    </source>
</evidence>
<dbReference type="Pfam" id="PF12680">
    <property type="entry name" value="SnoaL_2"/>
    <property type="match status" value="1"/>
</dbReference>
<protein>
    <submittedName>
        <fullName evidence="2">Ketosteroid isomerase-like protein</fullName>
    </submittedName>
    <submittedName>
        <fullName evidence="3">Nuclear transport factor 2 family protein</fullName>
    </submittedName>
</protein>
<dbReference type="EMBL" id="QWDN01000006">
    <property type="protein sequence ID" value="TEB42954.1"/>
    <property type="molecule type" value="Genomic_DNA"/>
</dbReference>
<dbReference type="Proteomes" id="UP000295270">
    <property type="component" value="Unassembled WGS sequence"/>
</dbReference>
<dbReference type="Gene3D" id="3.10.450.50">
    <property type="match status" value="1"/>
</dbReference>
<gene>
    <name evidence="3" type="ORF">D0809_16055</name>
    <name evidence="2" type="ORF">EV142_106339</name>
</gene>
<dbReference type="RefSeq" id="WP_132036930.1">
    <property type="nucleotide sequence ID" value="NZ_QWDN01000006.1"/>
</dbReference>
<organism evidence="3 5">
    <name type="scientific">Flavobacterium circumlabens</name>
    <dbReference type="NCBI Taxonomy" id="2133765"/>
    <lineage>
        <taxon>Bacteria</taxon>
        <taxon>Pseudomonadati</taxon>
        <taxon>Bacteroidota</taxon>
        <taxon>Flavobacteriia</taxon>
        <taxon>Flavobacteriales</taxon>
        <taxon>Flavobacteriaceae</taxon>
        <taxon>Flavobacterium</taxon>
    </lineage>
</organism>
<dbReference type="SUPFAM" id="SSF54427">
    <property type="entry name" value="NTF2-like"/>
    <property type="match status" value="1"/>
</dbReference>
<dbReference type="InterPro" id="IPR037401">
    <property type="entry name" value="SnoaL-like"/>
</dbReference>
<reference evidence="2 4" key="1">
    <citation type="journal article" date="2015" name="Stand. Genomic Sci.">
        <title>Genomic Encyclopedia of Bacterial and Archaeal Type Strains, Phase III: the genomes of soil and plant-associated and newly described type strains.</title>
        <authorList>
            <person name="Whitman W.B."/>
            <person name="Woyke T."/>
            <person name="Klenk H.P."/>
            <person name="Zhou Y."/>
            <person name="Lilburn T.G."/>
            <person name="Beck B.J."/>
            <person name="De Vos P."/>
            <person name="Vandamme P."/>
            <person name="Eisen J.A."/>
            <person name="Garrity G."/>
            <person name="Hugenholtz P."/>
            <person name="Kyrpides N.C."/>
        </authorList>
    </citation>
    <scope>NUCLEOTIDE SEQUENCE [LARGE SCALE GENOMIC DNA]</scope>
    <source>
        <strain evidence="2 4">P5626</strain>
    </source>
</reference>
<comment type="caution">
    <text evidence="3">The sequence shown here is derived from an EMBL/GenBank/DDBJ whole genome shotgun (WGS) entry which is preliminary data.</text>
</comment>
<dbReference type="OrthoDB" id="2083380at2"/>
<evidence type="ECO:0000313" key="4">
    <source>
        <dbReference type="Proteomes" id="UP000295270"/>
    </source>
</evidence>
<sequence>MSTKTAKELLVGYLENINNPDTVIELFADDAAIELPYLKSLGMPWQMKGKDVLLEFLQNLPNMFPGFKFENVQILIDTPDQVFGEYDVHCINGITGLPYNQSYMGRLVADNGKIKLLREALNMAEVTKSFFPEAANHLPFQ</sequence>
<name>A0A4Y7U9J5_9FLAO</name>
<evidence type="ECO:0000259" key="1">
    <source>
        <dbReference type="Pfam" id="PF12680"/>
    </source>
</evidence>
<dbReference type="EMBL" id="SLWA01000006">
    <property type="protein sequence ID" value="TCN55647.1"/>
    <property type="molecule type" value="Genomic_DNA"/>
</dbReference>
<proteinExistence type="predicted"/>
<dbReference type="InterPro" id="IPR032710">
    <property type="entry name" value="NTF2-like_dom_sf"/>
</dbReference>
<reference evidence="3 5" key="2">
    <citation type="journal article" date="2018" name="Syst. Appl. Microbiol.">
        <title>Flavobacterium circumlabens sp. nov. and Flavobacterium cupreum sp. nov., two psychrotrophic species isolated from Antarctic environmental samples.</title>
        <authorList>
            <person name="Kralova S."/>
            <person name="Busse H.J."/>
            <person name="Svec P."/>
            <person name="Maslanova I."/>
            <person name="Stankova E."/>
            <person name="Bartak M."/>
            <person name="Sedlacek I."/>
        </authorList>
    </citation>
    <scope>NUCLEOTIDE SEQUENCE [LARGE SCALE GENOMIC DNA]</scope>
    <source>
        <strain evidence="3 5">CCM 8828</strain>
    </source>
</reference>
<reference evidence="2" key="3">
    <citation type="submission" date="2019-03" db="EMBL/GenBank/DDBJ databases">
        <authorList>
            <person name="Whitman W."/>
            <person name="Huntemann M."/>
            <person name="Clum A."/>
            <person name="Pillay M."/>
            <person name="Palaniappan K."/>
            <person name="Varghese N."/>
            <person name="Mikhailova N."/>
            <person name="Stamatis D."/>
            <person name="Reddy T."/>
            <person name="Daum C."/>
            <person name="Shapiro N."/>
            <person name="Ivanova N."/>
            <person name="Kyrpides N."/>
            <person name="Woyke T."/>
        </authorList>
    </citation>
    <scope>NUCLEOTIDE SEQUENCE</scope>
    <source>
        <strain evidence="2">P5626</strain>
    </source>
</reference>
<feature type="domain" description="SnoaL-like" evidence="1">
    <location>
        <begin position="18"/>
        <end position="115"/>
    </location>
</feature>
<evidence type="ECO:0000313" key="3">
    <source>
        <dbReference type="EMBL" id="TEB42954.1"/>
    </source>
</evidence>
<dbReference type="AlphaFoldDB" id="A0A4Y7U9J5"/>
<dbReference type="Proteomes" id="UP000298340">
    <property type="component" value="Unassembled WGS sequence"/>
</dbReference>
<keyword evidence="4" id="KW-1185">Reference proteome</keyword>
<evidence type="ECO:0000313" key="2">
    <source>
        <dbReference type="EMBL" id="TCN55647.1"/>
    </source>
</evidence>